<keyword evidence="1" id="KW-0812">Transmembrane</keyword>
<keyword evidence="1" id="KW-1133">Transmembrane helix</keyword>
<reference evidence="2" key="1">
    <citation type="submission" date="2018-06" db="EMBL/GenBank/DDBJ databases">
        <authorList>
            <person name="Zhirakovskaya E."/>
        </authorList>
    </citation>
    <scope>NUCLEOTIDE SEQUENCE</scope>
</reference>
<organism evidence="2">
    <name type="scientific">hydrothermal vent metagenome</name>
    <dbReference type="NCBI Taxonomy" id="652676"/>
    <lineage>
        <taxon>unclassified sequences</taxon>
        <taxon>metagenomes</taxon>
        <taxon>ecological metagenomes</taxon>
    </lineage>
</organism>
<dbReference type="AlphaFoldDB" id="A0A3B0WI93"/>
<feature type="transmembrane region" description="Helical" evidence="1">
    <location>
        <begin position="26"/>
        <end position="47"/>
    </location>
</feature>
<proteinExistence type="predicted"/>
<name>A0A3B0WI93_9ZZZZ</name>
<sequence length="59" mass="6889">MSSYYHSYKSDYQLGRNHLKGKAGDHANVVLAAAAYNMAKLLAWFYWPQYSKDLFRLID</sequence>
<accession>A0A3B0WI93</accession>
<dbReference type="EMBL" id="UOFE01000046">
    <property type="protein sequence ID" value="VAW55051.1"/>
    <property type="molecule type" value="Genomic_DNA"/>
</dbReference>
<protein>
    <recommendedName>
        <fullName evidence="3">Transposase DDE domain-containing protein</fullName>
    </recommendedName>
</protein>
<gene>
    <name evidence="2" type="ORF">MNBD_GAMMA05-224</name>
</gene>
<evidence type="ECO:0000256" key="1">
    <source>
        <dbReference type="SAM" id="Phobius"/>
    </source>
</evidence>
<evidence type="ECO:0008006" key="3">
    <source>
        <dbReference type="Google" id="ProtNLM"/>
    </source>
</evidence>
<keyword evidence="1" id="KW-0472">Membrane</keyword>
<evidence type="ECO:0000313" key="2">
    <source>
        <dbReference type="EMBL" id="VAW55051.1"/>
    </source>
</evidence>